<dbReference type="AlphaFoldDB" id="A0A8J3CGR5"/>
<proteinExistence type="predicted"/>
<accession>A0A8J3CGR5</accession>
<evidence type="ECO:0000313" key="1">
    <source>
        <dbReference type="EMBL" id="GGM64987.1"/>
    </source>
</evidence>
<sequence length="86" mass="10022">MVKTQLGLLRQLTEKHQNHNTTPIKEDTMLQRIRDRLIAAARNDDGMSTAEYAQVRVYYQLARLFLLVKHEGWTWQEYLGACGCRG</sequence>
<protein>
    <submittedName>
        <fullName evidence="1">Uncharacterized protein</fullName>
    </submittedName>
</protein>
<dbReference type="Proteomes" id="UP000637578">
    <property type="component" value="Unassembled WGS sequence"/>
</dbReference>
<dbReference type="EMBL" id="BMMK01000019">
    <property type="protein sequence ID" value="GGM64987.1"/>
    <property type="molecule type" value="Genomic_DNA"/>
</dbReference>
<name>A0A8J3CGR5_9PSEU</name>
<organism evidence="1 2">
    <name type="scientific">Longimycelium tulufanense</name>
    <dbReference type="NCBI Taxonomy" id="907463"/>
    <lineage>
        <taxon>Bacteria</taxon>
        <taxon>Bacillati</taxon>
        <taxon>Actinomycetota</taxon>
        <taxon>Actinomycetes</taxon>
        <taxon>Pseudonocardiales</taxon>
        <taxon>Pseudonocardiaceae</taxon>
        <taxon>Longimycelium</taxon>
    </lineage>
</organism>
<gene>
    <name evidence="1" type="ORF">GCM10012275_39360</name>
</gene>
<keyword evidence="2" id="KW-1185">Reference proteome</keyword>
<comment type="caution">
    <text evidence="1">The sequence shown here is derived from an EMBL/GenBank/DDBJ whole genome shotgun (WGS) entry which is preliminary data.</text>
</comment>
<evidence type="ECO:0000313" key="2">
    <source>
        <dbReference type="Proteomes" id="UP000637578"/>
    </source>
</evidence>
<reference evidence="1" key="2">
    <citation type="submission" date="2020-09" db="EMBL/GenBank/DDBJ databases">
        <authorList>
            <person name="Sun Q."/>
            <person name="Zhou Y."/>
        </authorList>
    </citation>
    <scope>NUCLEOTIDE SEQUENCE</scope>
    <source>
        <strain evidence="1">CGMCC 4.5737</strain>
    </source>
</reference>
<reference evidence="1" key="1">
    <citation type="journal article" date="2014" name="Int. J. Syst. Evol. Microbiol.">
        <title>Complete genome sequence of Corynebacterium casei LMG S-19264T (=DSM 44701T), isolated from a smear-ripened cheese.</title>
        <authorList>
            <consortium name="US DOE Joint Genome Institute (JGI-PGF)"/>
            <person name="Walter F."/>
            <person name="Albersmeier A."/>
            <person name="Kalinowski J."/>
            <person name="Ruckert C."/>
        </authorList>
    </citation>
    <scope>NUCLEOTIDE SEQUENCE</scope>
    <source>
        <strain evidence="1">CGMCC 4.5737</strain>
    </source>
</reference>